<dbReference type="Pfam" id="PF00225">
    <property type="entry name" value="Kinesin"/>
    <property type="match status" value="1"/>
</dbReference>
<dbReference type="GO" id="GO:0003777">
    <property type="term" value="F:microtubule motor activity"/>
    <property type="evidence" value="ECO:0007669"/>
    <property type="project" value="InterPro"/>
</dbReference>
<keyword evidence="4 5" id="KW-0505">Motor protein</keyword>
<keyword evidence="10" id="KW-1185">Reference proteome</keyword>
<dbReference type="GO" id="GO:0008017">
    <property type="term" value="F:microtubule binding"/>
    <property type="evidence" value="ECO:0007669"/>
    <property type="project" value="InterPro"/>
</dbReference>
<feature type="compositionally biased region" description="Low complexity" evidence="7">
    <location>
        <begin position="980"/>
        <end position="990"/>
    </location>
</feature>
<dbReference type="GO" id="GO:0016887">
    <property type="term" value="F:ATP hydrolysis activity"/>
    <property type="evidence" value="ECO:0007669"/>
    <property type="project" value="TreeGrafter"/>
</dbReference>
<organism evidence="9 10">
    <name type="scientific">Volvox africanus</name>
    <dbReference type="NCBI Taxonomy" id="51714"/>
    <lineage>
        <taxon>Eukaryota</taxon>
        <taxon>Viridiplantae</taxon>
        <taxon>Chlorophyta</taxon>
        <taxon>core chlorophytes</taxon>
        <taxon>Chlorophyceae</taxon>
        <taxon>CS clade</taxon>
        <taxon>Chlamydomonadales</taxon>
        <taxon>Volvocaceae</taxon>
        <taxon>Volvox</taxon>
    </lineage>
</organism>
<dbReference type="InterPro" id="IPR027640">
    <property type="entry name" value="Kinesin-like_fam"/>
</dbReference>
<feature type="compositionally biased region" description="Basic and acidic residues" evidence="7">
    <location>
        <begin position="892"/>
        <end position="911"/>
    </location>
</feature>
<protein>
    <recommendedName>
        <fullName evidence="8">Kinesin motor domain-containing protein</fullName>
    </recommendedName>
</protein>
<feature type="compositionally biased region" description="Acidic residues" evidence="7">
    <location>
        <begin position="597"/>
        <end position="612"/>
    </location>
</feature>
<keyword evidence="2 5" id="KW-0547">Nucleotide-binding</keyword>
<feature type="region of interest" description="Disordered" evidence="7">
    <location>
        <begin position="515"/>
        <end position="613"/>
    </location>
</feature>
<evidence type="ECO:0000256" key="5">
    <source>
        <dbReference type="PROSITE-ProRule" id="PRU00283"/>
    </source>
</evidence>
<feature type="compositionally biased region" description="Basic and acidic residues" evidence="7">
    <location>
        <begin position="996"/>
        <end position="1005"/>
    </location>
</feature>
<comment type="caution">
    <text evidence="9">The sequence shown here is derived from an EMBL/GenBank/DDBJ whole genome shotgun (WGS) entry which is preliminary data.</text>
</comment>
<feature type="coiled-coil region" evidence="6">
    <location>
        <begin position="775"/>
        <end position="802"/>
    </location>
</feature>
<feature type="region of interest" description="Disordered" evidence="7">
    <location>
        <begin position="13"/>
        <end position="34"/>
    </location>
</feature>
<dbReference type="GO" id="GO:0005871">
    <property type="term" value="C:kinesin complex"/>
    <property type="evidence" value="ECO:0007669"/>
    <property type="project" value="TreeGrafter"/>
</dbReference>
<feature type="compositionally biased region" description="Acidic residues" evidence="7">
    <location>
        <begin position="520"/>
        <end position="531"/>
    </location>
</feature>
<dbReference type="PANTHER" id="PTHR24115:SF1008">
    <property type="entry name" value="KINESIN-LIKE PROTEIN SUBITO"/>
    <property type="match status" value="1"/>
</dbReference>
<evidence type="ECO:0000256" key="4">
    <source>
        <dbReference type="ARBA" id="ARBA00023175"/>
    </source>
</evidence>
<accession>A0A8J4B8F0</accession>
<keyword evidence="1" id="KW-0493">Microtubule</keyword>
<keyword evidence="6" id="KW-0175">Coiled coil</keyword>
<comment type="similarity">
    <text evidence="5">Belongs to the TRAFAC class myosin-kinesin ATPase superfamily. Kinesin family.</text>
</comment>
<dbReference type="Proteomes" id="UP000747399">
    <property type="component" value="Unassembled WGS sequence"/>
</dbReference>
<keyword evidence="3 5" id="KW-0067">ATP-binding</keyword>
<dbReference type="InterPro" id="IPR036961">
    <property type="entry name" value="Kinesin_motor_dom_sf"/>
</dbReference>
<feature type="binding site" evidence="5">
    <location>
        <begin position="177"/>
        <end position="184"/>
    </location>
    <ligand>
        <name>ATP</name>
        <dbReference type="ChEBI" id="CHEBI:30616"/>
    </ligand>
</feature>
<dbReference type="InterPro" id="IPR027417">
    <property type="entry name" value="P-loop_NTPase"/>
</dbReference>
<dbReference type="PROSITE" id="PS50067">
    <property type="entry name" value="KINESIN_MOTOR_2"/>
    <property type="match status" value="1"/>
</dbReference>
<feature type="region of interest" description="Disordered" evidence="7">
    <location>
        <begin position="466"/>
        <end position="493"/>
    </location>
</feature>
<dbReference type="GO" id="GO:0005524">
    <property type="term" value="F:ATP binding"/>
    <property type="evidence" value="ECO:0007669"/>
    <property type="project" value="UniProtKB-UniRule"/>
</dbReference>
<evidence type="ECO:0000256" key="2">
    <source>
        <dbReference type="ARBA" id="ARBA00022741"/>
    </source>
</evidence>
<dbReference type="SUPFAM" id="SSF52540">
    <property type="entry name" value="P-loop containing nucleoside triphosphate hydrolases"/>
    <property type="match status" value="1"/>
</dbReference>
<sequence>MALPAPLYLALKTEGLDGEEPGSPSGSDDSEMLPRRLRYSEAIIPLHYCGDIENSASSAANSVAAQAQRDSRPLRVYARIKPAELSGAGYYRSNTSAAAAAGGDGGAAAASCNSSSWLQTSSTDVVLRMRDGAATAFSFDSVFEGPEQQAFFDTIIEPLVADLVSMRIASSVYMAYGASGTGKSYTMQGTAEQPGVIPRTLQRLFQMLTERGLEHQVQLSYYEVYGNKVTDLLRPLNTEKGGGNTRGAQLPGGKPGGQQHRERPALPIVRMGAGFCLPGLLLCHSNSVEEGLGLFRAAVRHRKKDVTKVNSESSRSHAVFTIQLLEVEGGLVQGRSATLSLVDLAGTERAAQTQHVGSKLRESAGINSSLSVLRRCLEALRHNQALAQRAAAAGAASQTCAGRMRAPVRESGLTTLFSSVLSGQGNLALSVHLSPHLEDYALTLESLKLGALASQVTMTAAAPEAALMPPPPPPLAAPHRSRTGSVGPCGPSASEAAALPRGIWPLARVASEVGLQGSKEEEETQEEDAADEGGVGEGGGARDTQKGTMQQQQHEEAVDAKEKQQEEGNAKEMRVERNRSELDGHHRRDQPMAAIPEEGEEEGEEEEEEEDAAMGMGAAVTGAAAMEKARLAASAVSTNAAAAAMVIGPAVAGGPSSQQTMAAAAAAADHLYDLVNAGGLSSGAGPGLPEEMAAAGDQCGEVSCLLLLLQEQLGNVVTHNTDIRGAQAAPGAVDKWAGVICKVHDSMGTAIRLAVSLERRLAASQRGLQTERASKQALEQQLRTALSSLQEQQTQMEQVQTEGQMRGHVHVGLHQKHHNQQPAPRDTLTADEAAMARADGGFDGAKPRDVVASAIAPGVKCRSAAAVKSPHASGSSYQRTAGAAMAVTTARVTEEPPPRVEPQREPRREGIHDEEEEQEEEEEATGREWSAEGLRVGKQCASRKPGKRRHEADGGESGGSEGDGACSSRGQGGDAQSHLAATVNIVAAAAPSGVEATRRRGERGRPGKRPRGGDRNGAPDGGRGGDAQQDPSVCGPGRAAEAPAVTAVGAGTRDSEGGKLCSGSMTGILTPVAARTRRAKQQAAAP</sequence>
<evidence type="ECO:0000256" key="3">
    <source>
        <dbReference type="ARBA" id="ARBA00022840"/>
    </source>
</evidence>
<feature type="compositionally biased region" description="Basic and acidic residues" evidence="7">
    <location>
        <begin position="553"/>
        <end position="590"/>
    </location>
</feature>
<dbReference type="Gene3D" id="3.40.850.10">
    <property type="entry name" value="Kinesin motor domain"/>
    <property type="match status" value="1"/>
</dbReference>
<dbReference type="PANTHER" id="PTHR24115">
    <property type="entry name" value="KINESIN-RELATED"/>
    <property type="match status" value="1"/>
</dbReference>
<evidence type="ECO:0000313" key="9">
    <source>
        <dbReference type="EMBL" id="GIL56462.1"/>
    </source>
</evidence>
<evidence type="ECO:0000256" key="1">
    <source>
        <dbReference type="ARBA" id="ARBA00022701"/>
    </source>
</evidence>
<feature type="region of interest" description="Disordered" evidence="7">
    <location>
        <begin position="235"/>
        <end position="261"/>
    </location>
</feature>
<dbReference type="GO" id="GO:0007018">
    <property type="term" value="P:microtubule-based movement"/>
    <property type="evidence" value="ECO:0007669"/>
    <property type="project" value="InterPro"/>
</dbReference>
<feature type="compositionally biased region" description="Acidic residues" evidence="7">
    <location>
        <begin position="912"/>
        <end position="923"/>
    </location>
</feature>
<dbReference type="AlphaFoldDB" id="A0A8J4B8F0"/>
<dbReference type="GO" id="GO:0005874">
    <property type="term" value="C:microtubule"/>
    <property type="evidence" value="ECO:0007669"/>
    <property type="project" value="UniProtKB-KW"/>
</dbReference>
<evidence type="ECO:0000256" key="6">
    <source>
        <dbReference type="SAM" id="Coils"/>
    </source>
</evidence>
<evidence type="ECO:0000313" key="10">
    <source>
        <dbReference type="Proteomes" id="UP000747399"/>
    </source>
</evidence>
<proteinExistence type="inferred from homology"/>
<dbReference type="InterPro" id="IPR001752">
    <property type="entry name" value="Kinesin_motor_dom"/>
</dbReference>
<dbReference type="GO" id="GO:0005634">
    <property type="term" value="C:nucleus"/>
    <property type="evidence" value="ECO:0007669"/>
    <property type="project" value="TreeGrafter"/>
</dbReference>
<dbReference type="EMBL" id="BNCO01000024">
    <property type="protein sequence ID" value="GIL56462.1"/>
    <property type="molecule type" value="Genomic_DNA"/>
</dbReference>
<dbReference type="SMART" id="SM00129">
    <property type="entry name" value="KISc"/>
    <property type="match status" value="1"/>
</dbReference>
<evidence type="ECO:0000256" key="7">
    <source>
        <dbReference type="SAM" id="MobiDB-lite"/>
    </source>
</evidence>
<feature type="domain" description="Kinesin motor" evidence="8">
    <location>
        <begin position="73"/>
        <end position="456"/>
    </location>
</feature>
<reference evidence="9" key="1">
    <citation type="journal article" date="2021" name="Proc. Natl. Acad. Sci. U.S.A.">
        <title>Three genomes in the algal genus Volvox reveal the fate of a haploid sex-determining region after a transition to homothallism.</title>
        <authorList>
            <person name="Yamamoto K."/>
            <person name="Hamaji T."/>
            <person name="Kawai-Toyooka H."/>
            <person name="Matsuzaki R."/>
            <person name="Takahashi F."/>
            <person name="Nishimura Y."/>
            <person name="Kawachi M."/>
            <person name="Noguchi H."/>
            <person name="Minakuchi Y."/>
            <person name="Umen J.G."/>
            <person name="Toyoda A."/>
            <person name="Nozaki H."/>
        </authorList>
    </citation>
    <scope>NUCLEOTIDE SEQUENCE</scope>
    <source>
        <strain evidence="9">NIES-3780</strain>
    </source>
</reference>
<gene>
    <name evidence="9" type="ORF">Vafri_11818</name>
</gene>
<dbReference type="PRINTS" id="PR00380">
    <property type="entry name" value="KINESINHEAVY"/>
</dbReference>
<name>A0A8J4B8F0_9CHLO</name>
<feature type="region of interest" description="Disordered" evidence="7">
    <location>
        <begin position="862"/>
        <end position="1041"/>
    </location>
</feature>
<evidence type="ECO:0000259" key="8">
    <source>
        <dbReference type="PROSITE" id="PS50067"/>
    </source>
</evidence>